<keyword evidence="1" id="KW-0732">Signal</keyword>
<reference evidence="2 3" key="1">
    <citation type="submission" date="2022-04" db="EMBL/GenBank/DDBJ databases">
        <authorList>
            <person name="Ye Y.-Q."/>
            <person name="Du Z.-J."/>
        </authorList>
    </citation>
    <scope>NUCLEOTIDE SEQUENCE [LARGE SCALE GENOMIC DNA]</scope>
    <source>
        <strain evidence="2 3">A6E488</strain>
    </source>
</reference>
<keyword evidence="3" id="KW-1185">Reference proteome</keyword>
<dbReference type="RefSeq" id="WP_261616150.1">
    <property type="nucleotide sequence ID" value="NZ_JALIDZ010000005.1"/>
</dbReference>
<comment type="caution">
    <text evidence="2">The sequence shown here is derived from an EMBL/GenBank/DDBJ whole genome shotgun (WGS) entry which is preliminary data.</text>
</comment>
<evidence type="ECO:0000256" key="1">
    <source>
        <dbReference type="SAM" id="SignalP"/>
    </source>
</evidence>
<proteinExistence type="predicted"/>
<protein>
    <submittedName>
        <fullName evidence="2">DUF3124 domain-containing protein</fullName>
    </submittedName>
</protein>
<organism evidence="2 3">
    <name type="scientific">Microbaculum marinisediminis</name>
    <dbReference type="NCBI Taxonomy" id="2931392"/>
    <lineage>
        <taxon>Bacteria</taxon>
        <taxon>Pseudomonadati</taxon>
        <taxon>Pseudomonadota</taxon>
        <taxon>Alphaproteobacteria</taxon>
        <taxon>Hyphomicrobiales</taxon>
        <taxon>Tepidamorphaceae</taxon>
        <taxon>Microbaculum</taxon>
    </lineage>
</organism>
<name>A0AAW5R050_9HYPH</name>
<evidence type="ECO:0000313" key="2">
    <source>
        <dbReference type="EMBL" id="MCT8972567.1"/>
    </source>
</evidence>
<sequence length="160" mass="17098">MSWFNRSFVRLSSLVSSLLLAAFLTGGTAVAQEATSTGQTVYVPVYSAIGFVSTERFDVAVTLSFRNLDQAAPITIRSSVYYDSDGKEIRDLLNGPTTLGPFGSAQILIRQQDFSGDVGANVVVEWSSETAVTPPLFEAVMVGARGTQAFAFTSRGVVLD</sequence>
<dbReference type="Proteomes" id="UP001320898">
    <property type="component" value="Unassembled WGS sequence"/>
</dbReference>
<dbReference type="InterPro" id="IPR021471">
    <property type="entry name" value="DUF3124"/>
</dbReference>
<gene>
    <name evidence="2" type="ORF">MUB46_11925</name>
</gene>
<accession>A0AAW5R050</accession>
<dbReference type="EMBL" id="JALIDZ010000005">
    <property type="protein sequence ID" value="MCT8972567.1"/>
    <property type="molecule type" value="Genomic_DNA"/>
</dbReference>
<feature type="chain" id="PRO_5043408907" evidence="1">
    <location>
        <begin position="32"/>
        <end position="160"/>
    </location>
</feature>
<evidence type="ECO:0000313" key="3">
    <source>
        <dbReference type="Proteomes" id="UP001320898"/>
    </source>
</evidence>
<dbReference type="Pfam" id="PF11322">
    <property type="entry name" value="DUF3124"/>
    <property type="match status" value="1"/>
</dbReference>
<feature type="signal peptide" evidence="1">
    <location>
        <begin position="1"/>
        <end position="31"/>
    </location>
</feature>
<dbReference type="AlphaFoldDB" id="A0AAW5R050"/>